<evidence type="ECO:0000313" key="2">
    <source>
        <dbReference type="Proteomes" id="UP000002218"/>
    </source>
</evidence>
<dbReference type="STRING" id="479431.Namu_1101"/>
<dbReference type="KEGG" id="nml:Namu_1101"/>
<gene>
    <name evidence="1" type="ordered locus">Namu_1101</name>
</gene>
<proteinExistence type="predicted"/>
<dbReference type="EMBL" id="CP001737">
    <property type="protein sequence ID" value="ACV77508.1"/>
    <property type="molecule type" value="Genomic_DNA"/>
</dbReference>
<organism evidence="1 2">
    <name type="scientific">Nakamurella multipartita (strain ATCC 700099 / DSM 44233 / CIP 104796 / JCM 9543 / NBRC 105858 / Y-104)</name>
    <name type="common">Microsphaera multipartita</name>
    <dbReference type="NCBI Taxonomy" id="479431"/>
    <lineage>
        <taxon>Bacteria</taxon>
        <taxon>Bacillati</taxon>
        <taxon>Actinomycetota</taxon>
        <taxon>Actinomycetes</taxon>
        <taxon>Nakamurellales</taxon>
        <taxon>Nakamurellaceae</taxon>
        <taxon>Nakamurella</taxon>
    </lineage>
</organism>
<dbReference type="HOGENOM" id="CLU_400988_0_0_11"/>
<dbReference type="OrthoDB" id="9784823at2"/>
<dbReference type="InParanoid" id="C8XCE3"/>
<accession>C8XCE3</accession>
<name>C8XCE3_NAKMY</name>
<protein>
    <submittedName>
        <fullName evidence="1">Uncharacterized protein</fullName>
    </submittedName>
</protein>
<dbReference type="RefSeq" id="WP_015746422.1">
    <property type="nucleotide sequence ID" value="NC_013235.1"/>
</dbReference>
<sequence>MSALSAVDLRLGLADVAALALVQRPVVSVWRTRSTGTDHPFPAPVETLDGQEWFDGRQVVEWLEATGRGNNPEARADLAAFASIDGGSPAGDQEVFFGLTALLCLTAIVGSPFGETAAGDILDLADEADPDNDLLFGEIEELGGRIGALAHYCDLLVDAAYHPAAALEKLIGERFRRHVPAQSTVALTGPAHELIGSAAIALADGAGHESLTVVDPTPGGSDLLLAVAERAGARDLTVFTGRSNDAAARLARRRLRVHGVHRADGAGSDASGDQPDQAILLARYPSPGQPDVAAAEMLNAVTDLLLGTTPQQRFLVAAPAAVLTDRLRDPGARMARDRLIRFPTLRAVVRLPAGLVAAKPRERLALMLFGRRHDPSPDEPQMLVGDLSNAALSNAVIDDLVTDLVASTSSPAIARTHPFRFLRPVMVRRVLATAGSIVEVVGPGQARPVSGADLVLRITEIVEGIARPLAAPTVPEMAVASHLQNLIPITTLGAAKDRGDVRILAGLRLDTGLGPGGVILLGESEVCGAARVGDRTVDRLAVIARHPAVQFTEPGDVVFTSSPRPGALVDTNGSAVVTYPARIARIARPDSGLAARLLAADINARPEGAKAWRGWPLRRLPSDQATVLDQALAEIEEYRVDLERRRHDAEDLARLLARGATDGAVTLTTTTEPTKGT</sequence>
<dbReference type="Proteomes" id="UP000002218">
    <property type="component" value="Chromosome"/>
</dbReference>
<reference evidence="2" key="1">
    <citation type="submission" date="2009-09" db="EMBL/GenBank/DDBJ databases">
        <title>The complete genome of Nakamurella multipartita DSM 44233.</title>
        <authorList>
            <consortium name="US DOE Joint Genome Institute (JGI-PGF)"/>
            <person name="Lucas S."/>
            <person name="Copeland A."/>
            <person name="Lapidus A."/>
            <person name="Glavina del Rio T."/>
            <person name="Dalin E."/>
            <person name="Tice H."/>
            <person name="Bruce D."/>
            <person name="Goodwin L."/>
            <person name="Pitluck S."/>
            <person name="Kyrpides N."/>
            <person name="Mavromatis K."/>
            <person name="Ivanova N."/>
            <person name="Ovchinnikova G."/>
            <person name="Sims D."/>
            <person name="Meincke L."/>
            <person name="Brettin T."/>
            <person name="Detter J.C."/>
            <person name="Han C."/>
            <person name="Larimer F."/>
            <person name="Land M."/>
            <person name="Hauser L."/>
            <person name="Markowitz V."/>
            <person name="Cheng J.-F."/>
            <person name="Hugenholtz P."/>
            <person name="Woyke T."/>
            <person name="Wu D."/>
            <person name="Klenk H.-P."/>
            <person name="Eisen J.A."/>
        </authorList>
    </citation>
    <scope>NUCLEOTIDE SEQUENCE [LARGE SCALE GENOMIC DNA]</scope>
    <source>
        <strain evidence="2">ATCC 700099 / DSM 44233 / CIP 104796 / JCM 9543 / NBRC 105858 / Y-104</strain>
    </source>
</reference>
<keyword evidence="2" id="KW-1185">Reference proteome</keyword>
<dbReference type="AlphaFoldDB" id="C8XCE3"/>
<reference evidence="1 2" key="2">
    <citation type="journal article" date="2010" name="Stand. Genomic Sci.">
        <title>Complete genome sequence of Nakamurella multipartita type strain (Y-104).</title>
        <authorList>
            <person name="Tice H."/>
            <person name="Mayilraj S."/>
            <person name="Sims D."/>
            <person name="Lapidus A."/>
            <person name="Nolan M."/>
            <person name="Lucas S."/>
            <person name="Glavina Del Rio T."/>
            <person name="Copeland A."/>
            <person name="Cheng J.F."/>
            <person name="Meincke L."/>
            <person name="Bruce D."/>
            <person name="Goodwin L."/>
            <person name="Pitluck S."/>
            <person name="Ivanova N."/>
            <person name="Mavromatis K."/>
            <person name="Ovchinnikova G."/>
            <person name="Pati A."/>
            <person name="Chen A."/>
            <person name="Palaniappan K."/>
            <person name="Land M."/>
            <person name="Hauser L."/>
            <person name="Chang Y.J."/>
            <person name="Jeffries C.D."/>
            <person name="Detter J.C."/>
            <person name="Brettin T."/>
            <person name="Rohde M."/>
            <person name="Goker M."/>
            <person name="Bristow J."/>
            <person name="Eisen J.A."/>
            <person name="Markowitz V."/>
            <person name="Hugenholtz P."/>
            <person name="Kyrpides N.C."/>
            <person name="Klenk H.P."/>
            <person name="Chen F."/>
        </authorList>
    </citation>
    <scope>NUCLEOTIDE SEQUENCE [LARGE SCALE GENOMIC DNA]</scope>
    <source>
        <strain evidence="2">ATCC 700099 / DSM 44233 / CIP 104796 / JCM 9543 / NBRC 105858 / Y-104</strain>
    </source>
</reference>
<dbReference type="eggNOG" id="COG0286">
    <property type="taxonomic scope" value="Bacteria"/>
</dbReference>
<evidence type="ECO:0000313" key="1">
    <source>
        <dbReference type="EMBL" id="ACV77508.1"/>
    </source>
</evidence>